<dbReference type="EMBL" id="JACIBY010000001">
    <property type="protein sequence ID" value="MBB3836368.1"/>
    <property type="molecule type" value="Genomic_DNA"/>
</dbReference>
<keyword evidence="8 12" id="KW-0798">TonB box</keyword>
<dbReference type="InterPro" id="IPR008969">
    <property type="entry name" value="CarboxyPept-like_regulatory"/>
</dbReference>
<dbReference type="Gene3D" id="2.60.40.1120">
    <property type="entry name" value="Carboxypeptidase-like, regulatory domain"/>
    <property type="match status" value="1"/>
</dbReference>
<evidence type="ECO:0000259" key="16">
    <source>
        <dbReference type="Pfam" id="PF16344"/>
    </source>
</evidence>
<keyword evidence="6" id="KW-0408">Iron</keyword>
<dbReference type="PANTHER" id="PTHR32552:SF81">
    <property type="entry name" value="TONB-DEPENDENT OUTER MEMBRANE RECEPTOR"/>
    <property type="match status" value="1"/>
</dbReference>
<dbReference type="Proteomes" id="UP000541352">
    <property type="component" value="Unassembled WGS sequence"/>
</dbReference>
<keyword evidence="7" id="KW-0406">Ion transport</keyword>
<dbReference type="PROSITE" id="PS52016">
    <property type="entry name" value="TONB_DEPENDENT_REC_3"/>
    <property type="match status" value="1"/>
</dbReference>
<evidence type="ECO:0000256" key="12">
    <source>
        <dbReference type="RuleBase" id="RU003357"/>
    </source>
</evidence>
<comment type="caution">
    <text evidence="17">The sequence shown here is derived from an EMBL/GenBank/DDBJ whole genome shotgun (WGS) entry which is preliminary data.</text>
</comment>
<evidence type="ECO:0000256" key="8">
    <source>
        <dbReference type="ARBA" id="ARBA00023077"/>
    </source>
</evidence>
<feature type="domain" description="Protein FecR C-terminal" evidence="16">
    <location>
        <begin position="49"/>
        <end position="110"/>
    </location>
</feature>
<dbReference type="Pfam" id="PF16344">
    <property type="entry name" value="FecR_C"/>
    <property type="match status" value="1"/>
</dbReference>
<comment type="subcellular location">
    <subcellularLocation>
        <location evidence="1 11">Cell outer membrane</location>
        <topology evidence="1 11">Multi-pass membrane protein</topology>
    </subcellularLocation>
</comment>
<evidence type="ECO:0000259" key="14">
    <source>
        <dbReference type="Pfam" id="PF00593"/>
    </source>
</evidence>
<keyword evidence="13" id="KW-0732">Signal</keyword>
<feature type="domain" description="TonB-dependent receptor plug" evidence="15">
    <location>
        <begin position="247"/>
        <end position="367"/>
    </location>
</feature>
<feature type="domain" description="TonB-dependent receptor-like beta-barrel" evidence="14">
    <location>
        <begin position="581"/>
        <end position="1009"/>
    </location>
</feature>
<protein>
    <submittedName>
        <fullName evidence="17">TonB-linked SusC/RagA family outer membrane protein</fullName>
    </submittedName>
</protein>
<dbReference type="NCBIfam" id="TIGR04057">
    <property type="entry name" value="SusC_RagA_signa"/>
    <property type="match status" value="1"/>
</dbReference>
<keyword evidence="5 11" id="KW-0812">Transmembrane</keyword>
<evidence type="ECO:0000256" key="9">
    <source>
        <dbReference type="ARBA" id="ARBA00023136"/>
    </source>
</evidence>
<gene>
    <name evidence="17" type="ORF">FHS57_000350</name>
</gene>
<dbReference type="NCBIfam" id="TIGR04056">
    <property type="entry name" value="OMP_RagA_SusC"/>
    <property type="match status" value="1"/>
</dbReference>
<dbReference type="InterPro" id="IPR000531">
    <property type="entry name" value="Beta-barrel_TonB"/>
</dbReference>
<evidence type="ECO:0000256" key="5">
    <source>
        <dbReference type="ARBA" id="ARBA00022692"/>
    </source>
</evidence>
<evidence type="ECO:0000256" key="3">
    <source>
        <dbReference type="ARBA" id="ARBA00022452"/>
    </source>
</evidence>
<evidence type="ECO:0000256" key="13">
    <source>
        <dbReference type="SAM" id="SignalP"/>
    </source>
</evidence>
<dbReference type="InterPro" id="IPR023997">
    <property type="entry name" value="TonB-dep_OMP_SusC/RagA_CS"/>
</dbReference>
<evidence type="ECO:0000256" key="4">
    <source>
        <dbReference type="ARBA" id="ARBA00022496"/>
    </source>
</evidence>
<dbReference type="GO" id="GO:0006826">
    <property type="term" value="P:iron ion transport"/>
    <property type="evidence" value="ECO:0007669"/>
    <property type="project" value="UniProtKB-KW"/>
</dbReference>
<dbReference type="RefSeq" id="WP_183971130.1">
    <property type="nucleotide sequence ID" value="NZ_JACIBY010000001.1"/>
</dbReference>
<dbReference type="PANTHER" id="PTHR32552">
    <property type="entry name" value="FERRICHROME IRON RECEPTOR-RELATED"/>
    <property type="match status" value="1"/>
</dbReference>
<keyword evidence="2 11" id="KW-0813">Transport</keyword>
<dbReference type="AlphaFoldDB" id="A0A7W6ENG3"/>
<keyword evidence="3 11" id="KW-1134">Transmembrane beta strand</keyword>
<dbReference type="InterPro" id="IPR039426">
    <property type="entry name" value="TonB-dep_rcpt-like"/>
</dbReference>
<keyword evidence="9 11" id="KW-0472">Membrane</keyword>
<name>A0A7W6ENG3_9BACT</name>
<feature type="chain" id="PRO_5030768668" evidence="13">
    <location>
        <begin position="32"/>
        <end position="1222"/>
    </location>
</feature>
<dbReference type="SUPFAM" id="SSF56935">
    <property type="entry name" value="Porins"/>
    <property type="match status" value="1"/>
</dbReference>
<dbReference type="GO" id="GO:0009279">
    <property type="term" value="C:cell outer membrane"/>
    <property type="evidence" value="ECO:0007669"/>
    <property type="project" value="UniProtKB-SubCell"/>
</dbReference>
<evidence type="ECO:0000256" key="10">
    <source>
        <dbReference type="ARBA" id="ARBA00023237"/>
    </source>
</evidence>
<dbReference type="Gene3D" id="2.40.170.20">
    <property type="entry name" value="TonB-dependent receptor, beta-barrel domain"/>
    <property type="match status" value="1"/>
</dbReference>
<evidence type="ECO:0000313" key="17">
    <source>
        <dbReference type="EMBL" id="MBB3836368.1"/>
    </source>
</evidence>
<keyword evidence="4" id="KW-0410">Iron transport</keyword>
<proteinExistence type="inferred from homology"/>
<keyword evidence="18" id="KW-1185">Reference proteome</keyword>
<reference evidence="17 18" key="1">
    <citation type="submission" date="2020-08" db="EMBL/GenBank/DDBJ databases">
        <title>Genomic Encyclopedia of Type Strains, Phase IV (KMG-IV): sequencing the most valuable type-strain genomes for metagenomic binning, comparative biology and taxonomic classification.</title>
        <authorList>
            <person name="Goeker M."/>
        </authorList>
    </citation>
    <scope>NUCLEOTIDE SEQUENCE [LARGE SCALE GENOMIC DNA]</scope>
    <source>
        <strain evidence="17 18">DSM 17976</strain>
    </source>
</reference>
<organism evidence="17 18">
    <name type="scientific">Runella defluvii</name>
    <dbReference type="NCBI Taxonomy" id="370973"/>
    <lineage>
        <taxon>Bacteria</taxon>
        <taxon>Pseudomonadati</taxon>
        <taxon>Bacteroidota</taxon>
        <taxon>Cytophagia</taxon>
        <taxon>Cytophagales</taxon>
        <taxon>Spirosomataceae</taxon>
        <taxon>Runella</taxon>
    </lineage>
</organism>
<dbReference type="InterPro" id="IPR032508">
    <property type="entry name" value="FecR_C"/>
</dbReference>
<evidence type="ECO:0000259" key="15">
    <source>
        <dbReference type="Pfam" id="PF07715"/>
    </source>
</evidence>
<dbReference type="Gene3D" id="2.170.130.10">
    <property type="entry name" value="TonB-dependent receptor, plug domain"/>
    <property type="match status" value="1"/>
</dbReference>
<evidence type="ECO:0000313" key="18">
    <source>
        <dbReference type="Proteomes" id="UP000541352"/>
    </source>
</evidence>
<evidence type="ECO:0000256" key="7">
    <source>
        <dbReference type="ARBA" id="ARBA00023065"/>
    </source>
</evidence>
<dbReference type="InterPro" id="IPR036942">
    <property type="entry name" value="Beta-barrel_TonB_sf"/>
</dbReference>
<evidence type="ECO:0000256" key="11">
    <source>
        <dbReference type="PROSITE-ProRule" id="PRU01360"/>
    </source>
</evidence>
<evidence type="ECO:0000256" key="6">
    <source>
        <dbReference type="ARBA" id="ARBA00023004"/>
    </source>
</evidence>
<dbReference type="InterPro" id="IPR023996">
    <property type="entry name" value="TonB-dep_OMP_SusC/RagA"/>
</dbReference>
<evidence type="ECO:0000256" key="1">
    <source>
        <dbReference type="ARBA" id="ARBA00004571"/>
    </source>
</evidence>
<dbReference type="Pfam" id="PF13715">
    <property type="entry name" value="CarbopepD_reg_2"/>
    <property type="match status" value="1"/>
</dbReference>
<feature type="signal peptide" evidence="13">
    <location>
        <begin position="1"/>
        <end position="31"/>
    </location>
</feature>
<evidence type="ECO:0000256" key="2">
    <source>
        <dbReference type="ARBA" id="ARBA00022448"/>
    </source>
</evidence>
<dbReference type="InterPro" id="IPR037066">
    <property type="entry name" value="Plug_dom_sf"/>
</dbReference>
<sequence>MKSFYRRKSRQQVLGLLFCCFAFQASGQLLASREVAAVQGQYQKSTTTKSLKSALKDLQSRYKVSFSYDRRTVENKTIEYGVQQFGSLEKELDFISSTLNLRYEKLDKNLYLLTPMTKWAGFVQEPLRVTPPATTSTPQVSEVQALAPARKLVKVIAGKVVAKSDGAPLPGVNVVIKGTQTGTISGSDGSFSIDAPASTSVLVFSFIGYQTKEVALGDKTNLQVELEESAIVLNEAVVTALGIKREKRSLGYSVGNVESTALTQTPQNNVLNTLAGKVAGVQISQMGGAVGSSVSMVIRGANSLNSDNQPLFVIDGVPVANRMTNSFAGADMGNPISDINPNDIANISILKGPSAAALYGSRAGSGVVLITTKSGTGGKKGIGVSLNTSVVMDKPLEYVHVQNKFGSGKTGAHVLEEAENESWGAALDAGENWVLWNSNGQKAPLISYPNRFNDFFQTGVTNTNNVSVNGNYEKGNFRLSVGNMSNSGIIPNTDLSRLTIALNSAYNITDKFRTSVSLNVTQSGSDNRPLIDASRNDPVRSVYEMGSQVNINDLRNYWLPGQEGIAQLKYKDKQNNPFFLVYENLTGFSRDRTVAKIQMDYDFTNELTLTGKYARDSYSEIFESKKAYSNFEALKGGYTISNDYRKEQNLDLMLNYKKSFQNSWSLNAMVGANRLEQYYQSLYNATTELVIPGLYTIANGAPGTFNPLSSFSRKLLYGVYASASLGFKDFVYLDLTARNDWTSTLKKGNNSYFYPSASLSVLLSEVVKMPSWVDFAKVRAGFAQVGNDVDPYSRSQTYSTALDWGAAKRMYMAGVLRNPDLKPEISTSHEIGVDFKFFKNRLGLEATYYKRGNRNQVLSIVTPIESGASNKQINAGLVESQGFEIGIVTTPIKTKDFTWDMNFTLTRNRTYIRKLAEGIKYFSFTSYSGAEVRTYEGGQVGDIYMAPMLRVKDKASPYYNYPIVTSGGLYQTDNDPNNLMKIGNFNHNFLMGIQPTIRYKNLSIFANIDWRQGGQFYSNTMMFLGNNGMLDETLSGVSYDPSRSLAEQIKANPDMYLGNWVGGRNAAYGGFAWPEGSTEAAKRLQDASLNPGVLATKDAAGNTVYVENLGGAGSKWIDPFSAYRYANRPFPDRNLYSATYVKLREISVTYFLPKSFVSRFKVQNASLSIVGNNLYMWTRHGIKGLDPERAFRPTGTSWSQGVEYYNVMPITGSVGFKLNVDF</sequence>
<comment type="similarity">
    <text evidence="11 12">Belongs to the TonB-dependent receptor family.</text>
</comment>
<dbReference type="SUPFAM" id="SSF49464">
    <property type="entry name" value="Carboxypeptidase regulatory domain-like"/>
    <property type="match status" value="1"/>
</dbReference>
<dbReference type="Pfam" id="PF00593">
    <property type="entry name" value="TonB_dep_Rec_b-barrel"/>
    <property type="match status" value="1"/>
</dbReference>
<accession>A0A7W6ENG3</accession>
<dbReference type="Pfam" id="PF07715">
    <property type="entry name" value="Plug"/>
    <property type="match status" value="1"/>
</dbReference>
<keyword evidence="10 11" id="KW-0998">Cell outer membrane</keyword>
<dbReference type="InterPro" id="IPR012910">
    <property type="entry name" value="Plug_dom"/>
</dbReference>